<keyword evidence="1 4" id="KW-0378">Hydrolase</keyword>
<dbReference type="CDD" id="cd16433">
    <property type="entry name" value="CheB"/>
    <property type="match status" value="1"/>
</dbReference>
<feature type="region of interest" description="Disordered" evidence="5">
    <location>
        <begin position="324"/>
        <end position="349"/>
    </location>
</feature>
<evidence type="ECO:0000259" key="6">
    <source>
        <dbReference type="PROSITE" id="PS50122"/>
    </source>
</evidence>
<feature type="active site" evidence="4">
    <location>
        <position position="32"/>
    </location>
</feature>
<sequence length="349" mass="36681">MVGASAGGVQALRQLVSHLPGGLPAAVLIVLHVPAGHPSRLPEILAGAGPLPAAHAQDGEAITPGRIYIAPPNRHLEVKPGPSVRLTHGPHENRARPAIDPLFRTAAAEYGAGVIAAILSGALDDGSRGLVAVKRAGGVALVQDPGEALMAGMPSAAIATGKADHVLTVREIAEKMVVFSRGPQPAAEEGVVVPDVEEQPIEDIIRADLEAQSRGEPRSGLGSVYVCPECGGVLWHADEEQVGFFRCHTGHTYSNRNLLALKSQQVEALLWATVRALTEKETLSQQMAAELGEGNGEGNGEERARIGAMSDLDRENKQILERILSSIPNPTDQSAVVQDAVDEARQTDR</sequence>
<dbReference type="PANTHER" id="PTHR42872:SF6">
    <property type="entry name" value="PROTEIN-GLUTAMATE METHYLESTERASE_PROTEIN-GLUTAMINE GLUTAMINASE"/>
    <property type="match status" value="1"/>
</dbReference>
<feature type="compositionally biased region" description="Polar residues" evidence="5">
    <location>
        <begin position="326"/>
        <end position="336"/>
    </location>
</feature>
<keyword evidence="4" id="KW-0145">Chemotaxis</keyword>
<evidence type="ECO:0000256" key="4">
    <source>
        <dbReference type="PROSITE-ProRule" id="PRU00050"/>
    </source>
</evidence>
<evidence type="ECO:0000256" key="3">
    <source>
        <dbReference type="ARBA" id="ARBA00048267"/>
    </source>
</evidence>
<reference evidence="7" key="1">
    <citation type="submission" date="2020-02" db="EMBL/GenBank/DDBJ databases">
        <authorList>
            <person name="Meier V. D."/>
        </authorList>
    </citation>
    <scope>NUCLEOTIDE SEQUENCE</scope>
    <source>
        <strain evidence="7">AVDCRST_MAG63</strain>
    </source>
</reference>
<dbReference type="EMBL" id="CADCTO010000440">
    <property type="protein sequence ID" value="CAA9277613.1"/>
    <property type="molecule type" value="Genomic_DNA"/>
</dbReference>
<protein>
    <recommendedName>
        <fullName evidence="2">protein-glutamate methylesterase</fullName>
        <ecNumber evidence="2">3.1.1.61</ecNumber>
    </recommendedName>
</protein>
<dbReference type="GO" id="GO:0008984">
    <property type="term" value="F:protein-glutamate methylesterase activity"/>
    <property type="evidence" value="ECO:0007669"/>
    <property type="project" value="UniProtKB-EC"/>
</dbReference>
<feature type="domain" description="CheB-type methylesterase" evidence="6">
    <location>
        <begin position="1"/>
        <end position="177"/>
    </location>
</feature>
<feature type="active site" evidence="4">
    <location>
        <position position="125"/>
    </location>
</feature>
<dbReference type="InterPro" id="IPR000673">
    <property type="entry name" value="Sig_transdc_resp-reg_Me-estase"/>
</dbReference>
<dbReference type="GO" id="GO:0000156">
    <property type="term" value="F:phosphorelay response regulator activity"/>
    <property type="evidence" value="ECO:0007669"/>
    <property type="project" value="InterPro"/>
</dbReference>
<dbReference type="PANTHER" id="PTHR42872">
    <property type="entry name" value="PROTEIN-GLUTAMATE METHYLESTERASE/PROTEIN-GLUTAMINE GLUTAMINASE"/>
    <property type="match status" value="1"/>
</dbReference>
<comment type="catalytic activity">
    <reaction evidence="3">
        <text>[protein]-L-glutamate 5-O-methyl ester + H2O = L-glutamyl-[protein] + methanol + H(+)</text>
        <dbReference type="Rhea" id="RHEA:23236"/>
        <dbReference type="Rhea" id="RHEA-COMP:10208"/>
        <dbReference type="Rhea" id="RHEA-COMP:10311"/>
        <dbReference type="ChEBI" id="CHEBI:15377"/>
        <dbReference type="ChEBI" id="CHEBI:15378"/>
        <dbReference type="ChEBI" id="CHEBI:17790"/>
        <dbReference type="ChEBI" id="CHEBI:29973"/>
        <dbReference type="ChEBI" id="CHEBI:82795"/>
        <dbReference type="EC" id="3.1.1.61"/>
    </reaction>
</comment>
<evidence type="ECO:0000313" key="7">
    <source>
        <dbReference type="EMBL" id="CAA9277613.1"/>
    </source>
</evidence>
<dbReference type="InterPro" id="IPR011247">
    <property type="entry name" value="Chemotax_prot-Glu_Me-esterase"/>
</dbReference>
<proteinExistence type="predicted"/>
<dbReference type="EC" id="3.1.1.61" evidence="2"/>
<dbReference type="GO" id="GO:0005737">
    <property type="term" value="C:cytoplasm"/>
    <property type="evidence" value="ECO:0007669"/>
    <property type="project" value="InterPro"/>
</dbReference>
<dbReference type="PIRSF" id="PIRSF036461">
    <property type="entry name" value="Chmtx_methlestr"/>
    <property type="match status" value="1"/>
</dbReference>
<dbReference type="PROSITE" id="PS50122">
    <property type="entry name" value="CHEB"/>
    <property type="match status" value="1"/>
</dbReference>
<name>A0A6J4JDM9_9BACT</name>
<feature type="active site" evidence="4">
    <location>
        <position position="5"/>
    </location>
</feature>
<gene>
    <name evidence="7" type="ORF">AVDCRST_MAG63-3329</name>
</gene>
<dbReference type="Pfam" id="PF01339">
    <property type="entry name" value="CheB_methylest"/>
    <property type="match status" value="1"/>
</dbReference>
<organism evidence="7">
    <name type="scientific">uncultured Armatimonadetes bacterium</name>
    <dbReference type="NCBI Taxonomy" id="157466"/>
    <lineage>
        <taxon>Bacteria</taxon>
        <taxon>Bacillati</taxon>
        <taxon>Armatimonadota</taxon>
        <taxon>environmental samples</taxon>
    </lineage>
</organism>
<evidence type="ECO:0000256" key="1">
    <source>
        <dbReference type="ARBA" id="ARBA00022801"/>
    </source>
</evidence>
<evidence type="ECO:0000256" key="2">
    <source>
        <dbReference type="ARBA" id="ARBA00039140"/>
    </source>
</evidence>
<dbReference type="AlphaFoldDB" id="A0A6J4JDM9"/>
<dbReference type="InterPro" id="IPR035909">
    <property type="entry name" value="CheB_C"/>
</dbReference>
<dbReference type="Gene3D" id="3.40.50.180">
    <property type="entry name" value="Methylesterase CheB, C-terminal domain"/>
    <property type="match status" value="1"/>
</dbReference>
<evidence type="ECO:0000256" key="5">
    <source>
        <dbReference type="SAM" id="MobiDB-lite"/>
    </source>
</evidence>
<dbReference type="GO" id="GO:0006935">
    <property type="term" value="P:chemotaxis"/>
    <property type="evidence" value="ECO:0007669"/>
    <property type="project" value="UniProtKB-UniRule"/>
</dbReference>
<dbReference type="SUPFAM" id="SSF52738">
    <property type="entry name" value="Methylesterase CheB, C-terminal domain"/>
    <property type="match status" value="1"/>
</dbReference>
<accession>A0A6J4JDM9</accession>